<evidence type="ECO:0000313" key="1">
    <source>
        <dbReference type="EMBL" id="EOY21320.1"/>
    </source>
</evidence>
<name>A0A061FUW8_THECC</name>
<proteinExistence type="predicted"/>
<gene>
    <name evidence="1" type="ORF">TCM_012797</name>
</gene>
<dbReference type="SUPFAM" id="SSF56219">
    <property type="entry name" value="DNase I-like"/>
    <property type="match status" value="1"/>
</dbReference>
<dbReference type="Proteomes" id="UP000026915">
    <property type="component" value="Chromosome 3"/>
</dbReference>
<reference evidence="1 2" key="1">
    <citation type="journal article" date="2013" name="Genome Biol.">
        <title>The genome sequence of the most widely cultivated cacao type and its use to identify candidate genes regulating pod color.</title>
        <authorList>
            <person name="Motamayor J.C."/>
            <person name="Mockaitis K."/>
            <person name="Schmutz J."/>
            <person name="Haiminen N."/>
            <person name="Iii D.L."/>
            <person name="Cornejo O."/>
            <person name="Findley S.D."/>
            <person name="Zheng P."/>
            <person name="Utro F."/>
            <person name="Royaert S."/>
            <person name="Saski C."/>
            <person name="Jenkins J."/>
            <person name="Podicheti R."/>
            <person name="Zhao M."/>
            <person name="Scheffler B.E."/>
            <person name="Stack J.C."/>
            <person name="Feltus F.A."/>
            <person name="Mustiga G.M."/>
            <person name="Amores F."/>
            <person name="Phillips W."/>
            <person name="Marelli J.P."/>
            <person name="May G.D."/>
            <person name="Shapiro H."/>
            <person name="Ma J."/>
            <person name="Bustamante C.D."/>
            <person name="Schnell R.J."/>
            <person name="Main D."/>
            <person name="Gilbert D."/>
            <person name="Parida L."/>
            <person name="Kuhn D.N."/>
        </authorList>
    </citation>
    <scope>NUCLEOTIDE SEQUENCE [LARGE SCALE GENOMIC DNA]</scope>
    <source>
        <strain evidence="2">cv. Matina 1-6</strain>
    </source>
</reference>
<accession>A0A061FUW8</accession>
<dbReference type="eggNOG" id="KOG1075">
    <property type="taxonomic scope" value="Eukaryota"/>
</dbReference>
<dbReference type="EMBL" id="CM001881">
    <property type="protein sequence ID" value="EOY21320.1"/>
    <property type="molecule type" value="Genomic_DNA"/>
</dbReference>
<organism evidence="1 2">
    <name type="scientific">Theobroma cacao</name>
    <name type="common">Cacao</name>
    <name type="synonym">Cocoa</name>
    <dbReference type="NCBI Taxonomy" id="3641"/>
    <lineage>
        <taxon>Eukaryota</taxon>
        <taxon>Viridiplantae</taxon>
        <taxon>Streptophyta</taxon>
        <taxon>Embryophyta</taxon>
        <taxon>Tracheophyta</taxon>
        <taxon>Spermatophyta</taxon>
        <taxon>Magnoliopsida</taxon>
        <taxon>eudicotyledons</taxon>
        <taxon>Gunneridae</taxon>
        <taxon>Pentapetalae</taxon>
        <taxon>rosids</taxon>
        <taxon>malvids</taxon>
        <taxon>Malvales</taxon>
        <taxon>Malvaceae</taxon>
        <taxon>Byttnerioideae</taxon>
        <taxon>Theobroma</taxon>
    </lineage>
</organism>
<sequence>MSQNDGSNRFQALVVETAADENENAEQGKTKWVNSTQQPANVLVLQTLDQARIQADNGVVSLMQAELPCGERLDLNSSKDEADKISCEVVVDHIQCLHIQLSFPWLPDPVFASVIYAKCTRLERNASWNCLRNLSTNITNAWLVGGDFNVILNREESLYGAASHDGSMEDFATTLLDCGLVDGGYEGTQFTWTNNHMFQRLDRVVYNYHCSEIFASTRIQHFNRDGSNHNPLLVSCSTSSNKGPSFRFLHAWTKHHAFLSSVESNWKQPIQGSGLHAFWGKQLRLKNSLKKYLKWWNRDIFGDIFSNLKAAENHAVVCETTFQKDPSSVNREAMHWSYANLSH</sequence>
<keyword evidence="2" id="KW-1185">Reference proteome</keyword>
<dbReference type="PANTHER" id="PTHR33710">
    <property type="entry name" value="BNAC02G09200D PROTEIN"/>
    <property type="match status" value="1"/>
</dbReference>
<dbReference type="HOGENOM" id="CLU_809896_0_0_1"/>
<dbReference type="InterPro" id="IPR036691">
    <property type="entry name" value="Endo/exonu/phosph_ase_sf"/>
</dbReference>
<evidence type="ECO:0000313" key="2">
    <source>
        <dbReference type="Proteomes" id="UP000026915"/>
    </source>
</evidence>
<dbReference type="InParanoid" id="A0A061FUW8"/>
<dbReference type="PANTHER" id="PTHR33710:SF62">
    <property type="entry name" value="DUF4283 DOMAIN PROTEIN"/>
    <property type="match status" value="1"/>
</dbReference>
<dbReference type="Gene3D" id="3.60.10.10">
    <property type="entry name" value="Endonuclease/exonuclease/phosphatase"/>
    <property type="match status" value="1"/>
</dbReference>
<evidence type="ECO:0008006" key="3">
    <source>
        <dbReference type="Google" id="ProtNLM"/>
    </source>
</evidence>
<protein>
    <recommendedName>
        <fullName evidence="3">DNAse I-like superfamily protein</fullName>
    </recommendedName>
</protein>
<dbReference type="AlphaFoldDB" id="A0A061FUW8"/>
<dbReference type="Gramene" id="EOY21320">
    <property type="protein sequence ID" value="EOY21320"/>
    <property type="gene ID" value="TCM_012797"/>
</dbReference>
<dbReference type="OMA" id="QINTTIM"/>